<name>A0AAU7PF01_9VIRU</name>
<organism evidence="1">
    <name type="scientific">Burkholderia phage vB_BgluM-SURPRISE13</name>
    <dbReference type="NCBI Taxonomy" id="3159457"/>
    <lineage>
        <taxon>Viruses</taxon>
    </lineage>
</organism>
<sequence>MPKVERPILESDQSVSRAIAVATVQEILIDRMGLPPTMNINYPGYSDTVAQPHGYISNKYESVRFPTTDKIFIEITENYVNDWLPAMVTKQPEQIPLFLNRDLEIEMRPIYASVEMKFTIHYRAKNKTDARRWYDYMIMKIPNREDTWLHTLQYSFSMPEAYMVILKEIHRLTEAVDGYGDDFETFFNKWVNPRYGLLTDQVGKNTLGVFKETQMRCIGYFDIGSEPDFGQRKDETDVWEVEIPYVLRYEKPKAVHFMYPIVIHNQILGKKYRNEEGFQRLQDHQQSRTWSMAHLKSFESMNNVAQVYRDFPGRYFPTFDEFMPRNVPDRTMRMVTTLVLVGDEPEGQPNLLMNLADLEQDAYGFKFSDCMKQFIASEAQYVTQPRNSAVTVSLYMGRLLMDPSWIRVDENLNVWSTKPLNKRKYYHVRIAVTTDLTYITEDAKARLRAQRCAFDQIVGYISPTTSAPYRPCDQIIANGLTPAAYDKFAECLKGRTINRAMKTVQFATVNGVYEITKK</sequence>
<reference evidence="1" key="1">
    <citation type="submission" date="2024-05" db="EMBL/GenBank/DDBJ databases">
        <title>Isolation and characterization of the novel Burkholderia jumbo bacteriophage Surprise13.</title>
        <authorList>
            <person name="Supina B.S.I."/>
            <person name="Dennis J."/>
        </authorList>
    </citation>
    <scope>NUCLEOTIDE SEQUENCE</scope>
</reference>
<accession>A0AAU7PF01</accession>
<evidence type="ECO:0000313" key="1">
    <source>
        <dbReference type="EMBL" id="XBS47556.1"/>
    </source>
</evidence>
<evidence type="ECO:0008006" key="2">
    <source>
        <dbReference type="Google" id="ProtNLM"/>
    </source>
</evidence>
<gene>
    <name evidence="1" type="ORF">SURPRISE13_181</name>
</gene>
<proteinExistence type="predicted"/>
<protein>
    <recommendedName>
        <fullName evidence="2">Virion structural protein</fullName>
    </recommendedName>
</protein>
<dbReference type="EMBL" id="PP856017">
    <property type="protein sequence ID" value="XBS47556.1"/>
    <property type="molecule type" value="Genomic_DNA"/>
</dbReference>